<protein>
    <submittedName>
        <fullName evidence="1">Uncharacterized protein</fullName>
    </submittedName>
</protein>
<dbReference type="OrthoDB" id="5348170at2"/>
<reference evidence="1 2" key="1">
    <citation type="submission" date="2017-09" db="EMBL/GenBank/DDBJ databases">
        <title>Genomics of the genus Arcobacter.</title>
        <authorList>
            <person name="Perez-Cataluna A."/>
            <person name="Figueras M.J."/>
            <person name="Salas-Masso N."/>
        </authorList>
    </citation>
    <scope>NUCLEOTIDE SEQUENCE [LARGE SCALE GENOMIC DNA]</scope>
    <source>
        <strain evidence="1 2">F156-34</strain>
    </source>
</reference>
<comment type="caution">
    <text evidence="1">The sequence shown here is derived from an EMBL/GenBank/DDBJ whole genome shotgun (WGS) entry which is preliminary data.</text>
</comment>
<accession>A0A4Q1AXK5</accession>
<evidence type="ECO:0000313" key="1">
    <source>
        <dbReference type="EMBL" id="RXK13070.1"/>
    </source>
</evidence>
<dbReference type="AlphaFoldDB" id="A0A4Q1AXK5"/>
<dbReference type="EMBL" id="NXIE01000002">
    <property type="protein sequence ID" value="RXK13070.1"/>
    <property type="molecule type" value="Genomic_DNA"/>
</dbReference>
<dbReference type="RefSeq" id="WP_129060888.1">
    <property type="nucleotide sequence ID" value="NZ_NXIE01000002.1"/>
</dbReference>
<keyword evidence="2" id="KW-1185">Reference proteome</keyword>
<proteinExistence type="predicted"/>
<sequence length="70" mass="7953">MTFIPTSIELLQAIKANNATKAEEVILYSDTRRDLIIEHTTEHGRDSLLNLLPQFKSQGLVFNIKTLLDI</sequence>
<evidence type="ECO:0000313" key="2">
    <source>
        <dbReference type="Proteomes" id="UP000289718"/>
    </source>
</evidence>
<dbReference type="Proteomes" id="UP000289718">
    <property type="component" value="Unassembled WGS sequence"/>
</dbReference>
<name>A0A4Q1AXK5_9BACT</name>
<organism evidence="1 2">
    <name type="scientific">Halarcobacter mediterraneus</name>
    <dbReference type="NCBI Taxonomy" id="2023153"/>
    <lineage>
        <taxon>Bacteria</taxon>
        <taxon>Pseudomonadati</taxon>
        <taxon>Campylobacterota</taxon>
        <taxon>Epsilonproteobacteria</taxon>
        <taxon>Campylobacterales</taxon>
        <taxon>Arcobacteraceae</taxon>
        <taxon>Halarcobacter</taxon>
    </lineage>
</organism>
<gene>
    <name evidence="1" type="ORF">CP965_04505</name>
</gene>